<evidence type="ECO:0000256" key="1">
    <source>
        <dbReference type="SAM" id="MobiDB-lite"/>
    </source>
</evidence>
<dbReference type="EMBL" id="CAUYUJ010007163">
    <property type="protein sequence ID" value="CAK0819748.1"/>
    <property type="molecule type" value="Genomic_DNA"/>
</dbReference>
<evidence type="ECO:0000313" key="3">
    <source>
        <dbReference type="Proteomes" id="UP001189429"/>
    </source>
</evidence>
<gene>
    <name evidence="2" type="ORF">PCOR1329_LOCUS21677</name>
</gene>
<comment type="caution">
    <text evidence="2">The sequence shown here is derived from an EMBL/GenBank/DDBJ whole genome shotgun (WGS) entry which is preliminary data.</text>
</comment>
<feature type="compositionally biased region" description="Low complexity" evidence="1">
    <location>
        <begin position="69"/>
        <end position="82"/>
    </location>
</feature>
<accession>A0ABN9RKR9</accession>
<feature type="non-terminal residue" evidence="2">
    <location>
        <position position="1"/>
    </location>
</feature>
<reference evidence="2" key="1">
    <citation type="submission" date="2023-10" db="EMBL/GenBank/DDBJ databases">
        <authorList>
            <person name="Chen Y."/>
            <person name="Shah S."/>
            <person name="Dougan E. K."/>
            <person name="Thang M."/>
            <person name="Chan C."/>
        </authorList>
    </citation>
    <scope>NUCLEOTIDE SEQUENCE [LARGE SCALE GENOMIC DNA]</scope>
</reference>
<sequence length="188" mass="17237">ALGAAGAPCGASAWGTAPGLGGVRAPPGSSRAAGEGAPAAQPRPPLWPPGALGAGGAPAIGGIGGAAADGGLRAGAATDGFRATGGAGRTAARARHAGGADEGTLSGGPRAGRDRGVTFSSTLPGFLDAGSPSRALAGRAGAASASAGGQSAEPDGAASAALGAPGDIDPVALLQAQVARVAQRRLNA</sequence>
<dbReference type="Proteomes" id="UP001189429">
    <property type="component" value="Unassembled WGS sequence"/>
</dbReference>
<organism evidence="2 3">
    <name type="scientific">Prorocentrum cordatum</name>
    <dbReference type="NCBI Taxonomy" id="2364126"/>
    <lineage>
        <taxon>Eukaryota</taxon>
        <taxon>Sar</taxon>
        <taxon>Alveolata</taxon>
        <taxon>Dinophyceae</taxon>
        <taxon>Prorocentrales</taxon>
        <taxon>Prorocentraceae</taxon>
        <taxon>Prorocentrum</taxon>
    </lineage>
</organism>
<name>A0ABN9RKR9_9DINO</name>
<keyword evidence="3" id="KW-1185">Reference proteome</keyword>
<feature type="region of interest" description="Disordered" evidence="1">
    <location>
        <begin position="1"/>
        <end position="164"/>
    </location>
</feature>
<feature type="compositionally biased region" description="Low complexity" evidence="1">
    <location>
        <begin position="129"/>
        <end position="152"/>
    </location>
</feature>
<feature type="compositionally biased region" description="Gly residues" evidence="1">
    <location>
        <begin position="52"/>
        <end position="68"/>
    </location>
</feature>
<proteinExistence type="predicted"/>
<evidence type="ECO:0000313" key="2">
    <source>
        <dbReference type="EMBL" id="CAK0819748.1"/>
    </source>
</evidence>
<protein>
    <submittedName>
        <fullName evidence="2">Uncharacterized protein</fullName>
    </submittedName>
</protein>